<dbReference type="Proteomes" id="UP001163603">
    <property type="component" value="Chromosome 9"/>
</dbReference>
<evidence type="ECO:0000313" key="2">
    <source>
        <dbReference type="Proteomes" id="UP001163603"/>
    </source>
</evidence>
<comment type="caution">
    <text evidence="1">The sequence shown here is derived from an EMBL/GenBank/DDBJ whole genome shotgun (WGS) entry which is preliminary data.</text>
</comment>
<accession>A0ACC0Y554</accession>
<sequence>MGFSVCQILKYHFTSIQVIIGLVSGDQLYSPLDACLISNMLETQEEWSCENDLSVVIVVNLTFGSNGFLVELWKNYSPSIYEYPNQMQHGIALFHYGMRLLVSGFSVLEYLRLCLLLIFVRILLAYGDVRSTLRSIASPVQFQSKEKMLYDNSNICYLIENEKSRLDSVSRNSFNDKPTEMQPIRIYISPFYRILFIFRASHRM</sequence>
<organism evidence="1 2">
    <name type="scientific">Pistacia integerrima</name>
    <dbReference type="NCBI Taxonomy" id="434235"/>
    <lineage>
        <taxon>Eukaryota</taxon>
        <taxon>Viridiplantae</taxon>
        <taxon>Streptophyta</taxon>
        <taxon>Embryophyta</taxon>
        <taxon>Tracheophyta</taxon>
        <taxon>Spermatophyta</taxon>
        <taxon>Magnoliopsida</taxon>
        <taxon>eudicotyledons</taxon>
        <taxon>Gunneridae</taxon>
        <taxon>Pentapetalae</taxon>
        <taxon>rosids</taxon>
        <taxon>malvids</taxon>
        <taxon>Sapindales</taxon>
        <taxon>Anacardiaceae</taxon>
        <taxon>Pistacia</taxon>
    </lineage>
</organism>
<name>A0ACC0Y554_9ROSI</name>
<proteinExistence type="predicted"/>
<dbReference type="EMBL" id="CM047744">
    <property type="protein sequence ID" value="KAJ0028712.1"/>
    <property type="molecule type" value="Genomic_DNA"/>
</dbReference>
<protein>
    <submittedName>
        <fullName evidence="1">Uncharacterized protein</fullName>
    </submittedName>
</protein>
<evidence type="ECO:0000313" key="1">
    <source>
        <dbReference type="EMBL" id="KAJ0028712.1"/>
    </source>
</evidence>
<gene>
    <name evidence="1" type="ORF">Pint_36125</name>
</gene>
<reference evidence="2" key="1">
    <citation type="journal article" date="2023" name="G3 (Bethesda)">
        <title>Genome assembly and association tests identify interacting loci associated with vigor, precocity, and sex in interspecific pistachio rootstocks.</title>
        <authorList>
            <person name="Palmer W."/>
            <person name="Jacygrad E."/>
            <person name="Sagayaradj S."/>
            <person name="Cavanaugh K."/>
            <person name="Han R."/>
            <person name="Bertier L."/>
            <person name="Beede B."/>
            <person name="Kafkas S."/>
            <person name="Golino D."/>
            <person name="Preece J."/>
            <person name="Michelmore R."/>
        </authorList>
    </citation>
    <scope>NUCLEOTIDE SEQUENCE [LARGE SCALE GENOMIC DNA]</scope>
</reference>
<keyword evidence="2" id="KW-1185">Reference proteome</keyword>